<dbReference type="EMBL" id="CP036264">
    <property type="protein sequence ID" value="QEG00322.1"/>
    <property type="molecule type" value="Genomic_DNA"/>
</dbReference>
<dbReference type="PANTHER" id="PTHR42693">
    <property type="entry name" value="ARYLSULFATASE FAMILY MEMBER"/>
    <property type="match status" value="1"/>
</dbReference>
<accession>A0A5B9MGD9</accession>
<dbReference type="KEGG" id="smam:Mal15_43920"/>
<evidence type="ECO:0000259" key="4">
    <source>
        <dbReference type="Pfam" id="PF00884"/>
    </source>
</evidence>
<dbReference type="PANTHER" id="PTHR42693:SF53">
    <property type="entry name" value="ENDO-4-O-SULFATASE"/>
    <property type="match status" value="1"/>
</dbReference>
<dbReference type="Proteomes" id="UP000321353">
    <property type="component" value="Chromosome"/>
</dbReference>
<evidence type="ECO:0000256" key="2">
    <source>
        <dbReference type="ARBA" id="ARBA00022801"/>
    </source>
</evidence>
<feature type="chain" id="PRO_5022849193" evidence="3">
    <location>
        <begin position="28"/>
        <end position="446"/>
    </location>
</feature>
<organism evidence="5 6">
    <name type="scientific">Stieleria maiorica</name>
    <dbReference type="NCBI Taxonomy" id="2795974"/>
    <lineage>
        <taxon>Bacteria</taxon>
        <taxon>Pseudomonadati</taxon>
        <taxon>Planctomycetota</taxon>
        <taxon>Planctomycetia</taxon>
        <taxon>Pirellulales</taxon>
        <taxon>Pirellulaceae</taxon>
        <taxon>Stieleria</taxon>
    </lineage>
</organism>
<proteinExistence type="inferred from homology"/>
<keyword evidence="3" id="KW-0732">Signal</keyword>
<reference evidence="5 6" key="1">
    <citation type="submission" date="2019-02" db="EMBL/GenBank/DDBJ databases">
        <title>Planctomycetal bacteria perform biofilm scaping via a novel small molecule.</title>
        <authorList>
            <person name="Jeske O."/>
            <person name="Boedeker C."/>
            <person name="Wiegand S."/>
            <person name="Breitling P."/>
            <person name="Kallscheuer N."/>
            <person name="Jogler M."/>
            <person name="Rohde M."/>
            <person name="Petersen J."/>
            <person name="Medema M.H."/>
            <person name="Surup F."/>
            <person name="Jogler C."/>
        </authorList>
    </citation>
    <scope>NUCLEOTIDE SEQUENCE [LARGE SCALE GENOMIC DNA]</scope>
    <source>
        <strain evidence="5 6">Mal15</strain>
    </source>
</reference>
<protein>
    <submittedName>
        <fullName evidence="5">Arylsulfatase</fullName>
        <ecNumber evidence="5">3.1.6.1</ecNumber>
    </submittedName>
</protein>
<evidence type="ECO:0000313" key="5">
    <source>
        <dbReference type="EMBL" id="QEG00322.1"/>
    </source>
</evidence>
<evidence type="ECO:0000313" key="6">
    <source>
        <dbReference type="Proteomes" id="UP000321353"/>
    </source>
</evidence>
<dbReference type="InterPro" id="IPR000917">
    <property type="entry name" value="Sulfatase_N"/>
</dbReference>
<evidence type="ECO:0000256" key="1">
    <source>
        <dbReference type="ARBA" id="ARBA00008779"/>
    </source>
</evidence>
<comment type="similarity">
    <text evidence="1">Belongs to the sulfatase family.</text>
</comment>
<keyword evidence="6" id="KW-1185">Reference proteome</keyword>
<feature type="domain" description="Sulfatase N-terminal" evidence="4">
    <location>
        <begin position="36"/>
        <end position="353"/>
    </location>
</feature>
<gene>
    <name evidence="5" type="primary">atsA_59</name>
    <name evidence="5" type="ORF">Mal15_43920</name>
</gene>
<name>A0A5B9MGD9_9BACT</name>
<dbReference type="Pfam" id="PF00884">
    <property type="entry name" value="Sulfatase"/>
    <property type="match status" value="1"/>
</dbReference>
<dbReference type="AlphaFoldDB" id="A0A5B9MGD9"/>
<evidence type="ECO:0000256" key="3">
    <source>
        <dbReference type="SAM" id="SignalP"/>
    </source>
</evidence>
<dbReference type="CDD" id="cd16151">
    <property type="entry name" value="sulfatase_like"/>
    <property type="match status" value="1"/>
</dbReference>
<feature type="signal peptide" evidence="3">
    <location>
        <begin position="1"/>
        <end position="27"/>
    </location>
</feature>
<dbReference type="EC" id="3.1.6.1" evidence="5"/>
<dbReference type="InterPro" id="IPR050738">
    <property type="entry name" value="Sulfatase"/>
</dbReference>
<dbReference type="SUPFAM" id="SSF53649">
    <property type="entry name" value="Alkaline phosphatase-like"/>
    <property type="match status" value="1"/>
</dbReference>
<sequence length="446" mass="49879" precursor="true">MVFQMQSLTRRQLNAAALILLWAHAVAATNAAQAKPNLLLIMADDVGCDAIGCYGGQSHPTPHIDALAQGGMKFNHAYSMPVCHPSRVCLMTGRYPFRFGAEGMKWGDFPDAAEGISIGDRFKQAGYATAVAGKWQLCMMKNDLQHPRRVGFDSWCLFGWHEGGRYHDPLIYQDGRLRDDTLGKYGPDLYVEFLVDFIRQSRQDGKPFFAYYPMALCHDVTDDLKGRHVAYSKDGRWMTYAEMISSMDDMIGRLVAALERLKIREETLILFTTDNGTPAASYLTVDADGKMVRPKVFSIRDGDVVPGGKGKHDDTGTRVPLIANWPGRIQPGSHADEMVDLTDYLPTLADIAGLGDEDVFRDGISFAPLLLGQPRELKRDWIYTEHRGKRAIRSPQFRLYDDGRFFDLAVDSKEQSPLSNEQLSGDAAEEFKQLSKRLGQMRPAAK</sequence>
<dbReference type="Gene3D" id="3.40.720.10">
    <property type="entry name" value="Alkaline Phosphatase, subunit A"/>
    <property type="match status" value="1"/>
</dbReference>
<dbReference type="GO" id="GO:0004065">
    <property type="term" value="F:arylsulfatase activity"/>
    <property type="evidence" value="ECO:0007669"/>
    <property type="project" value="UniProtKB-EC"/>
</dbReference>
<dbReference type="InterPro" id="IPR017850">
    <property type="entry name" value="Alkaline_phosphatase_core_sf"/>
</dbReference>
<keyword evidence="2 5" id="KW-0378">Hydrolase</keyword>